<evidence type="ECO:0000313" key="3">
    <source>
        <dbReference type="Proteomes" id="UP000243579"/>
    </source>
</evidence>
<proteinExistence type="predicted"/>
<dbReference type="OrthoDB" id="78914at2759"/>
<accession>A0A1V9ZND3</accession>
<name>A0A1V9ZND3_ACHHY</name>
<keyword evidence="1" id="KW-0472">Membrane</keyword>
<protein>
    <submittedName>
        <fullName evidence="2">Uncharacterized protein</fullName>
    </submittedName>
</protein>
<feature type="transmembrane region" description="Helical" evidence="1">
    <location>
        <begin position="60"/>
        <end position="78"/>
    </location>
</feature>
<sequence>MLILYLCLDATVLMRFVYPMTFDLFYIPIVSTFLRLGTCVSGYEHVALPGGATCDCIDRIGVFWVVGFIGFIVTYRSALHYKMNIEPHGETMDFRFQPGFQFLMVMARTRTHAIHASRQAKQMISSYVVYPMITVLVNNQDTTRGGGIALTTFLLGVSTFLLVYSHKTQPCIGSGRIPNNLRVLTFSSAIYTAFCVLVELIAHGSINKLYYALLPLPVVWLGAWKLNDRRALLYHVPGVSIPQLLEHPSTDVNLVGAIAALHLNPNNIHECNFEPILRHLNRLAATATAPPLCRAYALRTLWFGHIENFLKASVAAVGEPDDSEVIQLGLWLKDRANLDRGRLSIARSTPSFGPRTMHAIHGSKKRTKLACVTITPAGPSSDLLPPFTSTAGDMTTLTTKSQRIRPRHTFGPRGIAPLVPSTLYHVIMIGYTSWISYKEPPQEAVTQLERLASLAFDALVHSVALRDSAAIYDIGTFLLQWYRTGYLRLNKSRYLQLLTALCSADQPKIVIDAVHTLHTLTTDGVFTMELWLERSLVLNGPIAALSHASRSTVLKAASLAASVAAKAAGGTKTLGTLLSPAAATNLHCAFTHWRAAYDVSHALENVYQNLYQIQLRQLQLPPPPSKSTRLLWAVNHAKAKFQRHIGRVEPAPSSTRVASMKTRLSLLLLKGAKRNTADSSPRPEPPPKTMSFHHLVRAVRAKPRPPTVYVPSDVLAEIERRQSLRRQFVLKLELAFAMQKAPHSSEGEVAEAVMNALKLVHFADEGAIRDFAKSALEPALQVFVSPFVQKFETLHPTRRHTVKGFWRT</sequence>
<keyword evidence="3" id="KW-1185">Reference proteome</keyword>
<reference evidence="2 3" key="1">
    <citation type="journal article" date="2014" name="Genome Biol. Evol.">
        <title>The secreted proteins of Achlya hypogyna and Thraustotheca clavata identify the ancestral oomycete secretome and reveal gene acquisitions by horizontal gene transfer.</title>
        <authorList>
            <person name="Misner I."/>
            <person name="Blouin N."/>
            <person name="Leonard G."/>
            <person name="Richards T.A."/>
            <person name="Lane C.E."/>
        </authorList>
    </citation>
    <scope>NUCLEOTIDE SEQUENCE [LARGE SCALE GENOMIC DNA]</scope>
    <source>
        <strain evidence="2 3">ATCC 48635</strain>
    </source>
</reference>
<evidence type="ECO:0000256" key="1">
    <source>
        <dbReference type="SAM" id="Phobius"/>
    </source>
</evidence>
<feature type="transmembrane region" description="Helical" evidence="1">
    <location>
        <begin position="24"/>
        <end position="48"/>
    </location>
</feature>
<feature type="transmembrane region" description="Helical" evidence="1">
    <location>
        <begin position="145"/>
        <end position="163"/>
    </location>
</feature>
<evidence type="ECO:0000313" key="2">
    <source>
        <dbReference type="EMBL" id="OQR99489.1"/>
    </source>
</evidence>
<dbReference type="EMBL" id="JNBR01000058">
    <property type="protein sequence ID" value="OQR99489.1"/>
    <property type="molecule type" value="Genomic_DNA"/>
</dbReference>
<feature type="transmembrane region" description="Helical" evidence="1">
    <location>
        <begin position="183"/>
        <end position="203"/>
    </location>
</feature>
<dbReference type="AlphaFoldDB" id="A0A1V9ZND3"/>
<keyword evidence="1" id="KW-1133">Transmembrane helix</keyword>
<gene>
    <name evidence="2" type="ORF">ACHHYP_06016</name>
</gene>
<comment type="caution">
    <text evidence="2">The sequence shown here is derived from an EMBL/GenBank/DDBJ whole genome shotgun (WGS) entry which is preliminary data.</text>
</comment>
<keyword evidence="1" id="KW-0812">Transmembrane</keyword>
<organism evidence="2 3">
    <name type="scientific">Achlya hypogyna</name>
    <name type="common">Oomycete</name>
    <name type="synonym">Protoachlya hypogyna</name>
    <dbReference type="NCBI Taxonomy" id="1202772"/>
    <lineage>
        <taxon>Eukaryota</taxon>
        <taxon>Sar</taxon>
        <taxon>Stramenopiles</taxon>
        <taxon>Oomycota</taxon>
        <taxon>Saprolegniomycetes</taxon>
        <taxon>Saprolegniales</taxon>
        <taxon>Achlyaceae</taxon>
        <taxon>Achlya</taxon>
    </lineage>
</organism>
<dbReference type="Proteomes" id="UP000243579">
    <property type="component" value="Unassembled WGS sequence"/>
</dbReference>